<dbReference type="InterPro" id="IPR016024">
    <property type="entry name" value="ARM-type_fold"/>
</dbReference>
<feature type="domain" description="Coatomer subunit gamma C-terminal" evidence="14">
    <location>
        <begin position="792"/>
        <end position="908"/>
    </location>
</feature>
<keyword evidence="7 11" id="KW-0653">Protein transport</keyword>
<dbReference type="GO" id="GO:0000139">
    <property type="term" value="C:Golgi membrane"/>
    <property type="evidence" value="ECO:0007669"/>
    <property type="project" value="UniProtKB-SubCell"/>
</dbReference>
<evidence type="ECO:0000313" key="15">
    <source>
        <dbReference type="EMBL" id="OII75757.1"/>
    </source>
</evidence>
<evidence type="ECO:0000256" key="1">
    <source>
        <dbReference type="ARBA" id="ARBA00004255"/>
    </source>
</evidence>
<dbReference type="InterPro" id="IPR013040">
    <property type="entry name" value="Coatomer_gsu_app_Ig-like_dom"/>
</dbReference>
<dbReference type="GO" id="GO:0009306">
    <property type="term" value="P:protein secretion"/>
    <property type="evidence" value="ECO:0007669"/>
    <property type="project" value="TreeGrafter"/>
</dbReference>
<dbReference type="AlphaFoldDB" id="A0A1J4MS81"/>
<dbReference type="Pfam" id="PF01602">
    <property type="entry name" value="Adaptin_N"/>
    <property type="match status" value="1"/>
</dbReference>
<sequence length="910" mass="103388">MRAFLDLKGDDKGAIVNPFIGEKSSILQETRNFNQAPLNSKKCCTILTKVLHMINSYEKLTDVEWSDLFFGITRLFQSNDEQLRRLLYLSIKSLKVNESEAFVVISSLIKDMNSSNDCYRANSLRVISKIADYAMINQIERYLKSAIVDKNSFVASCALICGYNLSFRGYSEVPRRWLNEIGECVQNRDGMVQYHAITLLFELRQNDRLATQKIVEMLLKLPVKSTYSECLMLRQMINIFFILIKNEPLSNLGNSVAWILDCLHTTLRHRDEIVTLEAAYSICTILLNLEDQDSSRLSSMIDFNQLTNALQMLLSSNKSVARFAAVRILNELANIKPNIVLKCQHDLEPLLTDSNRIMATLILTILLKIAQEGNLERLVKQIPSFISDINDGCKKDIIKATKSLIIKYPSKHKSILTFLSSNLREEGSLDFKSYVIDVFFDIALQLPNILENILYHVCEVIEDCEYPSITIRILGFIGKYAPETGNPSRYVRYIYNRLILENSPVRAASIDSLVRIAIFCPYLSGDIKTLLQICTNDNDDEVRDRTHAYSKIIDDYCNSTSDGTDSDTHDYFEDISNNEVLQIDHLCSYLTEKLPSEPEIVVNFDSVQTAISEDITSNYNNSLTETKQQSMESLSNNTTVNVSNLCEKLATIMMREDLGKHMFTSIATPLTENEAEYIVHLRKHFFNEGRIIALEFQIVNTLNEQILKDVSIEFGVIPSSNISIIGTVTIPILESNQMGSVYVLLKNLQDEQIPIKINSWSCRLSYILCEYCDPDNGYNDIFTVEPINFSYNDYILPNALRFGEFKNMWDVLETHGFEAIAKFAFSYKSISSAINGLLNLANSYACDNTEDVRPEAKSHTLLFSGSYLGSYPFLGIAVIVYNVEYGCLVKITCRSKDEAICHNVIKCFDA</sequence>
<dbReference type="SUPFAM" id="SSF48371">
    <property type="entry name" value="ARM repeat"/>
    <property type="match status" value="1"/>
</dbReference>
<evidence type="ECO:0000256" key="7">
    <source>
        <dbReference type="ARBA" id="ARBA00022927"/>
    </source>
</evidence>
<evidence type="ECO:0000256" key="5">
    <source>
        <dbReference type="ARBA" id="ARBA00022737"/>
    </source>
</evidence>
<gene>
    <name evidence="15" type="ORF">cand_030020</name>
</gene>
<reference evidence="15 16" key="1">
    <citation type="submission" date="2016-10" db="EMBL/GenBank/DDBJ databases">
        <title>Reductive evolution of mitochondrial metabolism and differential evolution of invasion-related proteins in Cryptosporidium.</title>
        <authorList>
            <person name="Liu S."/>
            <person name="Roellig D.M."/>
            <person name="Guo Y."/>
            <person name="Li N."/>
            <person name="Frace M.A."/>
            <person name="Tang K."/>
            <person name="Zhang L."/>
            <person name="Feng Y."/>
            <person name="Xiao L."/>
        </authorList>
    </citation>
    <scope>NUCLEOTIDE SEQUENCE [LARGE SCALE GENOMIC DNA]</scope>
    <source>
        <strain evidence="15">30847</strain>
    </source>
</reference>
<dbReference type="Gene3D" id="1.25.10.10">
    <property type="entry name" value="Leucine-rich Repeat Variant"/>
    <property type="match status" value="1"/>
</dbReference>
<evidence type="ECO:0000256" key="11">
    <source>
        <dbReference type="PIRNR" id="PIRNR037093"/>
    </source>
</evidence>
<dbReference type="PANTHER" id="PTHR10261">
    <property type="entry name" value="COATOMER SUBUNIT GAMMA"/>
    <property type="match status" value="1"/>
</dbReference>
<dbReference type="SUPFAM" id="SSF55711">
    <property type="entry name" value="Subdomain of clathrin and coatomer appendage domain"/>
    <property type="match status" value="1"/>
</dbReference>
<name>A0A1J4MS81_9CRYT</name>
<keyword evidence="9 11" id="KW-0472">Membrane</keyword>
<dbReference type="GO" id="GO:0005198">
    <property type="term" value="F:structural molecule activity"/>
    <property type="evidence" value="ECO:0007669"/>
    <property type="project" value="InterPro"/>
</dbReference>
<dbReference type="RefSeq" id="XP_067067603.1">
    <property type="nucleotide sequence ID" value="XM_067213229.1"/>
</dbReference>
<dbReference type="InterPro" id="IPR012295">
    <property type="entry name" value="TBP_dom_sf"/>
</dbReference>
<dbReference type="InterPro" id="IPR032154">
    <property type="entry name" value="Coatomer_g_Cpla"/>
</dbReference>
<keyword evidence="16" id="KW-1185">Reference proteome</keyword>
<dbReference type="Gene3D" id="2.60.40.1480">
    <property type="entry name" value="Coatomer, gamma subunit, appendage domain"/>
    <property type="match status" value="1"/>
</dbReference>
<evidence type="ECO:0000259" key="12">
    <source>
        <dbReference type="Pfam" id="PF01602"/>
    </source>
</evidence>
<dbReference type="InterPro" id="IPR011989">
    <property type="entry name" value="ARM-like"/>
</dbReference>
<comment type="caution">
    <text evidence="15">The sequence shown here is derived from an EMBL/GenBank/DDBJ whole genome shotgun (WGS) entry which is preliminary data.</text>
</comment>
<dbReference type="GO" id="GO:0006888">
    <property type="term" value="P:endoplasmic reticulum to Golgi vesicle-mediated transport"/>
    <property type="evidence" value="ECO:0007669"/>
    <property type="project" value="TreeGrafter"/>
</dbReference>
<comment type="similarity">
    <text evidence="2 11">Belongs to the COPG family.</text>
</comment>
<protein>
    <recommendedName>
        <fullName evidence="11">Coatomer subunit gamma</fullName>
    </recommendedName>
</protein>
<evidence type="ECO:0000256" key="2">
    <source>
        <dbReference type="ARBA" id="ARBA00010720"/>
    </source>
</evidence>
<dbReference type="GO" id="GO:0006891">
    <property type="term" value="P:intra-Golgi vesicle-mediated transport"/>
    <property type="evidence" value="ECO:0007669"/>
    <property type="project" value="TreeGrafter"/>
</dbReference>
<evidence type="ECO:0000259" key="14">
    <source>
        <dbReference type="Pfam" id="PF16381"/>
    </source>
</evidence>
<dbReference type="InterPro" id="IPR017106">
    <property type="entry name" value="Coatomer_gsu"/>
</dbReference>
<comment type="function">
    <text evidence="11">The coatomer is a cytosolic protein complex that binds to dilysine motifs and reversibly associates with Golgi non-clathrin-coated vesicles, which further mediate biosynthetic protein transport from the ER, via the Golgi up to the trans Golgi network. Coatomer complex is required for budding from Golgi membranes, and is essential for the retrograde Golgi-to-ER transport of dilysine-tagged proteins.</text>
</comment>
<comment type="subcellular location">
    <subcellularLocation>
        <location evidence="11">Cytoplasm</location>
    </subcellularLocation>
    <subcellularLocation>
        <location evidence="1 11">Golgi apparatus membrane</location>
        <topology evidence="1 11">Peripheral membrane protein</topology>
        <orientation evidence="1 11">Cytoplasmic side</orientation>
    </subcellularLocation>
    <subcellularLocation>
        <location evidence="11">Cytoplasmic vesicle</location>
        <location evidence="11">COPI-coated vesicle membrane</location>
        <topology evidence="11">Peripheral membrane protein</topology>
        <orientation evidence="11">Cytoplasmic side</orientation>
    </subcellularLocation>
</comment>
<dbReference type="Gene3D" id="3.30.310.10">
    <property type="entry name" value="TATA-Binding Protein"/>
    <property type="match status" value="1"/>
</dbReference>
<organism evidence="15 16">
    <name type="scientific">Cryptosporidium andersoni</name>
    <dbReference type="NCBI Taxonomy" id="117008"/>
    <lineage>
        <taxon>Eukaryota</taxon>
        <taxon>Sar</taxon>
        <taxon>Alveolata</taxon>
        <taxon>Apicomplexa</taxon>
        <taxon>Conoidasida</taxon>
        <taxon>Coccidia</taxon>
        <taxon>Eucoccidiorida</taxon>
        <taxon>Eimeriorina</taxon>
        <taxon>Cryptosporidiidae</taxon>
        <taxon>Cryptosporidium</taxon>
    </lineage>
</organism>
<evidence type="ECO:0000256" key="6">
    <source>
        <dbReference type="ARBA" id="ARBA00022892"/>
    </source>
</evidence>
<keyword evidence="8 11" id="KW-0333">Golgi apparatus</keyword>
<accession>A0A1J4MS81</accession>
<dbReference type="GO" id="GO:0006886">
    <property type="term" value="P:intracellular protein transport"/>
    <property type="evidence" value="ECO:0007669"/>
    <property type="project" value="InterPro"/>
</dbReference>
<proteinExistence type="inferred from homology"/>
<dbReference type="VEuPathDB" id="CryptoDB:cand_030020"/>
<dbReference type="SUPFAM" id="SSF49348">
    <property type="entry name" value="Clathrin adaptor appendage domain"/>
    <property type="match status" value="1"/>
</dbReference>
<keyword evidence="3 11" id="KW-0813">Transport</keyword>
<evidence type="ECO:0000313" key="16">
    <source>
        <dbReference type="Proteomes" id="UP000186804"/>
    </source>
</evidence>
<evidence type="ECO:0000256" key="4">
    <source>
        <dbReference type="ARBA" id="ARBA00022490"/>
    </source>
</evidence>
<evidence type="ECO:0000259" key="13">
    <source>
        <dbReference type="Pfam" id="PF08752"/>
    </source>
</evidence>
<dbReference type="GeneID" id="92367186"/>
<dbReference type="EMBL" id="LRBS01000085">
    <property type="protein sequence ID" value="OII75757.1"/>
    <property type="molecule type" value="Genomic_DNA"/>
</dbReference>
<dbReference type="OrthoDB" id="6537869at2759"/>
<dbReference type="InterPro" id="IPR009028">
    <property type="entry name" value="Coatomer/calthrin_app_sub_C"/>
</dbReference>
<dbReference type="GO" id="GO:0030126">
    <property type="term" value="C:COPI vesicle coat"/>
    <property type="evidence" value="ECO:0007669"/>
    <property type="project" value="InterPro"/>
</dbReference>
<keyword evidence="6 11" id="KW-0931">ER-Golgi transport</keyword>
<dbReference type="GO" id="GO:0005783">
    <property type="term" value="C:endoplasmic reticulum"/>
    <property type="evidence" value="ECO:0007669"/>
    <property type="project" value="TreeGrafter"/>
</dbReference>
<evidence type="ECO:0000256" key="10">
    <source>
        <dbReference type="ARBA" id="ARBA00023329"/>
    </source>
</evidence>
<comment type="subunit">
    <text evidence="11">Oligomeric complex.</text>
</comment>
<dbReference type="PIRSF" id="PIRSF037093">
    <property type="entry name" value="Coatomer_gamma_subunit"/>
    <property type="match status" value="1"/>
</dbReference>
<keyword evidence="5" id="KW-0677">Repeat</keyword>
<dbReference type="Pfam" id="PF08752">
    <property type="entry name" value="COP-gamma_platf"/>
    <property type="match status" value="1"/>
</dbReference>
<feature type="domain" description="Coatomer gamma subunit appendage Ig-like subdomain" evidence="13">
    <location>
        <begin position="645"/>
        <end position="788"/>
    </location>
</feature>
<dbReference type="Pfam" id="PF16381">
    <property type="entry name" value="Coatomer_g_Cpla"/>
    <property type="match status" value="1"/>
</dbReference>
<dbReference type="Proteomes" id="UP000186804">
    <property type="component" value="Unassembled WGS sequence"/>
</dbReference>
<evidence type="ECO:0000256" key="9">
    <source>
        <dbReference type="ARBA" id="ARBA00023136"/>
    </source>
</evidence>
<dbReference type="GO" id="GO:0005793">
    <property type="term" value="C:endoplasmic reticulum-Golgi intermediate compartment"/>
    <property type="evidence" value="ECO:0007669"/>
    <property type="project" value="TreeGrafter"/>
</dbReference>
<dbReference type="InterPro" id="IPR013041">
    <property type="entry name" value="Clathrin_app_Ig-like_sf"/>
</dbReference>
<keyword evidence="4 11" id="KW-0963">Cytoplasm</keyword>
<keyword evidence="10 11" id="KW-0968">Cytoplasmic vesicle</keyword>
<dbReference type="PANTHER" id="PTHR10261:SF0">
    <property type="entry name" value="COATOMER SUBUNIT GAMMA-2"/>
    <property type="match status" value="1"/>
</dbReference>
<evidence type="ECO:0000256" key="3">
    <source>
        <dbReference type="ARBA" id="ARBA00022448"/>
    </source>
</evidence>
<feature type="domain" description="Clathrin/coatomer adaptor adaptin-like N-terminal" evidence="12">
    <location>
        <begin position="24"/>
        <end position="555"/>
    </location>
</feature>
<dbReference type="InterPro" id="IPR037067">
    <property type="entry name" value="Coatomer_gsu_app_sf"/>
</dbReference>
<evidence type="ECO:0000256" key="8">
    <source>
        <dbReference type="ARBA" id="ARBA00023034"/>
    </source>
</evidence>
<dbReference type="InterPro" id="IPR002553">
    <property type="entry name" value="Clathrin/coatomer_adapt-like_N"/>
</dbReference>